<comment type="caution">
    <text evidence="2">The sequence shown here is derived from an EMBL/GenBank/DDBJ whole genome shotgun (WGS) entry which is preliminary data.</text>
</comment>
<organism evidence="2 3">
    <name type="scientific">Cinchona calisaya</name>
    <dbReference type="NCBI Taxonomy" id="153742"/>
    <lineage>
        <taxon>Eukaryota</taxon>
        <taxon>Viridiplantae</taxon>
        <taxon>Streptophyta</taxon>
        <taxon>Embryophyta</taxon>
        <taxon>Tracheophyta</taxon>
        <taxon>Spermatophyta</taxon>
        <taxon>Magnoliopsida</taxon>
        <taxon>eudicotyledons</taxon>
        <taxon>Gunneridae</taxon>
        <taxon>Pentapetalae</taxon>
        <taxon>asterids</taxon>
        <taxon>lamiids</taxon>
        <taxon>Gentianales</taxon>
        <taxon>Rubiaceae</taxon>
        <taxon>Cinchonoideae</taxon>
        <taxon>Cinchoneae</taxon>
        <taxon>Cinchona</taxon>
    </lineage>
</organism>
<protein>
    <submittedName>
        <fullName evidence="2">Uncharacterized protein</fullName>
    </submittedName>
</protein>
<gene>
    <name evidence="2" type="ORF">ACH5RR_023545</name>
</gene>
<proteinExistence type="predicted"/>
<keyword evidence="3" id="KW-1185">Reference proteome</keyword>
<dbReference type="Proteomes" id="UP001630127">
    <property type="component" value="Unassembled WGS sequence"/>
</dbReference>
<dbReference type="AlphaFoldDB" id="A0ABD2ZB20"/>
<evidence type="ECO:0000313" key="3">
    <source>
        <dbReference type="Proteomes" id="UP001630127"/>
    </source>
</evidence>
<evidence type="ECO:0000313" key="2">
    <source>
        <dbReference type="EMBL" id="KAL3516643.1"/>
    </source>
</evidence>
<feature type="region of interest" description="Disordered" evidence="1">
    <location>
        <begin position="73"/>
        <end position="92"/>
    </location>
</feature>
<evidence type="ECO:0000256" key="1">
    <source>
        <dbReference type="SAM" id="MobiDB-lite"/>
    </source>
</evidence>
<reference evidence="2 3" key="1">
    <citation type="submission" date="2024-11" db="EMBL/GenBank/DDBJ databases">
        <title>A near-complete genome assembly of Cinchona calisaya.</title>
        <authorList>
            <person name="Lian D.C."/>
            <person name="Zhao X.W."/>
            <person name="Wei L."/>
        </authorList>
    </citation>
    <scope>NUCLEOTIDE SEQUENCE [LARGE SCALE GENOMIC DNA]</scope>
    <source>
        <tissue evidence="2">Nenye</tissue>
    </source>
</reference>
<accession>A0ABD2ZB20</accession>
<sequence>MRKVRSIEGEKLVGHSELAVLRKLVVVAAAAANSEDKMLEMQELRTWKLLKEVKTCKGDLMLKLPHLIENTDEGLENEDSSSTKVFHDNDYDSDNEGELFKKTNKEAEKMADWSAITSHFQTRQNNTQPEVETCSNASEQKPIATNSEELNSNAIDEEGDEINERSNLGSTMLLASTTNDDGDEVFGRLSVHFQACKEGFLAADGAIAQDDACASGNIENNGRASVEPTATTKHGQ</sequence>
<dbReference type="EMBL" id="JBJUIK010000010">
    <property type="protein sequence ID" value="KAL3516643.1"/>
    <property type="molecule type" value="Genomic_DNA"/>
</dbReference>
<name>A0ABD2ZB20_9GENT</name>